<feature type="region of interest" description="Disordered" evidence="1">
    <location>
        <begin position="1"/>
        <end position="24"/>
    </location>
</feature>
<sequence length="222" mass="25558">MNEKESCKSSGGMENHPEDNCFLQGDGTKPKLKVPILSSFKDVLESDRFVDKVLLVLAVFRTDNTPAVLTSLPRRFGISVNSDMLQYFLELEVDETGKKKTTNQKGIYTFNSEKLSHKAENLVEIHFGRYPIIRLSFLRTSNIKSKCDRVEVCRDAVPQAFKKRKYLYNSKESSLEEANKEICKQWCCNGCYKEITNRVDVMEGLKLLIGYLNIFFNWRIAC</sequence>
<dbReference type="PANTHER" id="PTHR34825:SF1">
    <property type="entry name" value="AAA-ATPASE-LIKE DOMAIN-CONTAINING PROTEIN"/>
    <property type="match status" value="1"/>
</dbReference>
<keyword evidence="4" id="KW-1185">Reference proteome</keyword>
<protein>
    <recommendedName>
        <fullName evidence="2">AAA-ATPase-like domain-containing protein</fullName>
    </recommendedName>
</protein>
<comment type="caution">
    <text evidence="3">The sequence shown here is derived from an EMBL/GenBank/DDBJ whole genome shotgun (WGS) entry which is preliminary data.</text>
</comment>
<evidence type="ECO:0000259" key="2">
    <source>
        <dbReference type="Pfam" id="PF09820"/>
    </source>
</evidence>
<dbReference type="AlphaFoldDB" id="A0A8K0GE29"/>
<proteinExistence type="predicted"/>
<dbReference type="EMBL" id="VTPC01001753">
    <property type="protein sequence ID" value="KAF2901260.1"/>
    <property type="molecule type" value="Genomic_DNA"/>
</dbReference>
<dbReference type="Proteomes" id="UP000801492">
    <property type="component" value="Unassembled WGS sequence"/>
</dbReference>
<evidence type="ECO:0000313" key="3">
    <source>
        <dbReference type="EMBL" id="KAF2901260.1"/>
    </source>
</evidence>
<evidence type="ECO:0000313" key="4">
    <source>
        <dbReference type="Proteomes" id="UP000801492"/>
    </source>
</evidence>
<dbReference type="Pfam" id="PF09820">
    <property type="entry name" value="AAA-ATPase_like"/>
    <property type="match status" value="1"/>
</dbReference>
<accession>A0A8K0GE29</accession>
<dbReference type="OrthoDB" id="10057079at2759"/>
<evidence type="ECO:0000256" key="1">
    <source>
        <dbReference type="SAM" id="MobiDB-lite"/>
    </source>
</evidence>
<name>A0A8K0GE29_IGNLU</name>
<reference evidence="3" key="1">
    <citation type="submission" date="2019-08" db="EMBL/GenBank/DDBJ databases">
        <title>The genome of the North American firefly Photinus pyralis.</title>
        <authorList>
            <consortium name="Photinus pyralis genome working group"/>
            <person name="Fallon T.R."/>
            <person name="Sander Lower S.E."/>
            <person name="Weng J.-K."/>
        </authorList>
    </citation>
    <scope>NUCLEOTIDE SEQUENCE</scope>
    <source>
        <strain evidence="3">TRF0915ILg1</strain>
        <tissue evidence="3">Whole body</tissue>
    </source>
</reference>
<gene>
    <name evidence="3" type="ORF">ILUMI_04927</name>
</gene>
<feature type="domain" description="AAA-ATPase-like" evidence="2">
    <location>
        <begin position="38"/>
        <end position="182"/>
    </location>
</feature>
<organism evidence="3 4">
    <name type="scientific">Ignelater luminosus</name>
    <name type="common">Cucubano</name>
    <name type="synonym">Pyrophorus luminosus</name>
    <dbReference type="NCBI Taxonomy" id="2038154"/>
    <lineage>
        <taxon>Eukaryota</taxon>
        <taxon>Metazoa</taxon>
        <taxon>Ecdysozoa</taxon>
        <taxon>Arthropoda</taxon>
        <taxon>Hexapoda</taxon>
        <taxon>Insecta</taxon>
        <taxon>Pterygota</taxon>
        <taxon>Neoptera</taxon>
        <taxon>Endopterygota</taxon>
        <taxon>Coleoptera</taxon>
        <taxon>Polyphaga</taxon>
        <taxon>Elateriformia</taxon>
        <taxon>Elateroidea</taxon>
        <taxon>Elateridae</taxon>
        <taxon>Agrypninae</taxon>
        <taxon>Pyrophorini</taxon>
        <taxon>Ignelater</taxon>
    </lineage>
</organism>
<dbReference type="PANTHER" id="PTHR34825">
    <property type="entry name" value="CONSERVED PROTEIN, WITH A WEAK D-GALACTARATE DEHYDRATASE/ALTRONATE HYDROLASE DOMAIN"/>
    <property type="match status" value="1"/>
</dbReference>
<dbReference type="InterPro" id="IPR018631">
    <property type="entry name" value="AAA-ATPase-like_dom"/>
</dbReference>